<dbReference type="SUPFAM" id="SSF161098">
    <property type="entry name" value="MetI-like"/>
    <property type="match status" value="1"/>
</dbReference>
<feature type="transmembrane region" description="Helical" evidence="8">
    <location>
        <begin position="99"/>
        <end position="124"/>
    </location>
</feature>
<evidence type="ECO:0000256" key="4">
    <source>
        <dbReference type="ARBA" id="ARBA00022475"/>
    </source>
</evidence>
<gene>
    <name evidence="10" type="ORF">JDW22_12670</name>
</gene>
<comment type="similarity">
    <text evidence="2">Belongs to the binding-protein-dependent transport system permease family. CysTW subfamily.</text>
</comment>
<evidence type="ECO:0000259" key="9">
    <source>
        <dbReference type="PROSITE" id="PS50928"/>
    </source>
</evidence>
<evidence type="ECO:0000256" key="5">
    <source>
        <dbReference type="ARBA" id="ARBA00022692"/>
    </source>
</evidence>
<evidence type="ECO:0000313" key="10">
    <source>
        <dbReference type="EMBL" id="MBK0397399.1"/>
    </source>
</evidence>
<name>A0ABS1BVR5_9NEIS</name>
<evidence type="ECO:0000256" key="1">
    <source>
        <dbReference type="ARBA" id="ARBA00004651"/>
    </source>
</evidence>
<evidence type="ECO:0000256" key="3">
    <source>
        <dbReference type="ARBA" id="ARBA00022448"/>
    </source>
</evidence>
<dbReference type="PANTHER" id="PTHR43848:SF2">
    <property type="entry name" value="PUTRESCINE TRANSPORT SYSTEM PERMEASE PROTEIN POTI"/>
    <property type="match status" value="1"/>
</dbReference>
<evidence type="ECO:0000256" key="7">
    <source>
        <dbReference type="ARBA" id="ARBA00023136"/>
    </source>
</evidence>
<keyword evidence="5 8" id="KW-0812">Transmembrane</keyword>
<dbReference type="InterPro" id="IPR000515">
    <property type="entry name" value="MetI-like"/>
</dbReference>
<feature type="domain" description="ABC transmembrane type-1" evidence="9">
    <location>
        <begin position="63"/>
        <end position="265"/>
    </location>
</feature>
<evidence type="ECO:0000256" key="6">
    <source>
        <dbReference type="ARBA" id="ARBA00022989"/>
    </source>
</evidence>
<dbReference type="Proteomes" id="UP000614058">
    <property type="component" value="Unassembled WGS sequence"/>
</dbReference>
<evidence type="ECO:0000256" key="8">
    <source>
        <dbReference type="RuleBase" id="RU363032"/>
    </source>
</evidence>
<organism evidence="10 11">
    <name type="scientific">Kingella bonacorsii</name>
    <dbReference type="NCBI Taxonomy" id="2796361"/>
    <lineage>
        <taxon>Bacteria</taxon>
        <taxon>Pseudomonadati</taxon>
        <taxon>Pseudomonadota</taxon>
        <taxon>Betaproteobacteria</taxon>
        <taxon>Neisseriales</taxon>
        <taxon>Neisseriaceae</taxon>
        <taxon>Kingella</taxon>
    </lineage>
</organism>
<evidence type="ECO:0000313" key="11">
    <source>
        <dbReference type="Proteomes" id="UP000614058"/>
    </source>
</evidence>
<comment type="subcellular location">
    <subcellularLocation>
        <location evidence="1 8">Cell membrane</location>
        <topology evidence="1 8">Multi-pass membrane protein</topology>
    </subcellularLocation>
</comment>
<dbReference type="EMBL" id="JAEHNZ010000006">
    <property type="protein sequence ID" value="MBK0397399.1"/>
    <property type="molecule type" value="Genomic_DNA"/>
</dbReference>
<keyword evidence="4" id="KW-1003">Cell membrane</keyword>
<dbReference type="InterPro" id="IPR035906">
    <property type="entry name" value="MetI-like_sf"/>
</dbReference>
<accession>A0ABS1BVR5</accession>
<keyword evidence="6 8" id="KW-1133">Transmembrane helix</keyword>
<comment type="caution">
    <text evidence="10">The sequence shown here is derived from an EMBL/GenBank/DDBJ whole genome shotgun (WGS) entry which is preliminary data.</text>
</comment>
<keyword evidence="11" id="KW-1185">Reference proteome</keyword>
<dbReference type="InterPro" id="IPR051789">
    <property type="entry name" value="Bact_Polyamine_Transport"/>
</dbReference>
<dbReference type="CDD" id="cd06261">
    <property type="entry name" value="TM_PBP2"/>
    <property type="match status" value="1"/>
</dbReference>
<dbReference type="PANTHER" id="PTHR43848">
    <property type="entry name" value="PUTRESCINE TRANSPORT SYSTEM PERMEASE PROTEIN POTI"/>
    <property type="match status" value="1"/>
</dbReference>
<reference evidence="10 11" key="1">
    <citation type="journal article" date="2021" name="Pathogens">
        <title>Isolation and Characterization of Kingella bonacorsii sp. nov., A Novel Kingella Species Detected in a Stable Periodontitis Subject.</title>
        <authorList>
            <person name="Antezack A."/>
            <person name="Boxberger M."/>
            <person name="Rolland C."/>
            <person name="Monnet-Corti V."/>
            <person name="La Scola B."/>
        </authorList>
    </citation>
    <scope>NUCLEOTIDE SEQUENCE [LARGE SCALE GENOMIC DNA]</scope>
    <source>
        <strain evidence="10 11">Marseille-Q4569</strain>
    </source>
</reference>
<dbReference type="PROSITE" id="PS50928">
    <property type="entry name" value="ABC_TM1"/>
    <property type="match status" value="1"/>
</dbReference>
<protein>
    <submittedName>
        <fullName evidence="10">ABC transporter permease subunit</fullName>
    </submittedName>
</protein>
<feature type="transmembrane region" description="Helical" evidence="8">
    <location>
        <begin position="249"/>
        <end position="270"/>
    </location>
</feature>
<keyword evidence="3 8" id="KW-0813">Transport</keyword>
<feature type="transmembrane region" description="Helical" evidence="8">
    <location>
        <begin position="62"/>
        <end position="87"/>
    </location>
</feature>
<evidence type="ECO:0000256" key="2">
    <source>
        <dbReference type="ARBA" id="ARBA00007069"/>
    </source>
</evidence>
<proteinExistence type="inferred from homology"/>
<keyword evidence="7 8" id="KW-0472">Membrane</keyword>
<dbReference type="RefSeq" id="WP_200523424.1">
    <property type="nucleotide sequence ID" value="NZ_JAEHNZ010000006.1"/>
</dbReference>
<feature type="transmembrane region" description="Helical" evidence="8">
    <location>
        <begin position="189"/>
        <end position="214"/>
    </location>
</feature>
<dbReference type="Gene3D" id="1.10.3720.10">
    <property type="entry name" value="MetI-like"/>
    <property type="match status" value="1"/>
</dbReference>
<sequence length="294" mass="32374">MMNNKISPFLKLALVAGLLFLYIPLFILVIYSFNDSKLVTVWGGFSTKWYGRLLQDQQILSAAWLSLKIAVCASFAAVTLGTMAGYAMARIKRFRGSTLFAGLISAPMVMPDVITGLSMLLLIIQVQTMLQGWLHSDVTWLDRGFFTIFLGHTTLCMAYITVVIRSRLAELDQSLEEAAMDLGARPMKIFFVITLPLIAPAIASGFLLGITLSLDDVVITSFLSGPGSSTLPQVIFSKIRLGLDPKMNVLATIFIAVIGTLVIVVNYFMLRQATKREREMQAAYKAEQKALESA</sequence>
<dbReference type="Pfam" id="PF00528">
    <property type="entry name" value="BPD_transp_1"/>
    <property type="match status" value="1"/>
</dbReference>
<feature type="transmembrane region" description="Helical" evidence="8">
    <location>
        <begin position="144"/>
        <end position="168"/>
    </location>
</feature>
<feature type="transmembrane region" description="Helical" evidence="8">
    <location>
        <begin position="12"/>
        <end position="33"/>
    </location>
</feature>